<dbReference type="InterPro" id="IPR035068">
    <property type="entry name" value="TldD/PmbA_N"/>
</dbReference>
<keyword evidence="6" id="KW-1185">Reference proteome</keyword>
<feature type="domain" description="Metalloprotease TldD/E central" evidence="4">
    <location>
        <begin position="121"/>
        <end position="228"/>
    </location>
</feature>
<comment type="similarity">
    <text evidence="1">Belongs to the peptidase U62 family.</text>
</comment>
<dbReference type="PANTHER" id="PTHR43421">
    <property type="entry name" value="METALLOPROTEASE PMBA"/>
    <property type="match status" value="1"/>
</dbReference>
<dbReference type="RefSeq" id="WP_194116324.1">
    <property type="nucleotide sequence ID" value="NZ_JADFUA010000005.1"/>
</dbReference>
<dbReference type="InterPro" id="IPR045569">
    <property type="entry name" value="Metalloprtase-TldD/E_C"/>
</dbReference>
<dbReference type="GO" id="GO:0008237">
    <property type="term" value="F:metallopeptidase activity"/>
    <property type="evidence" value="ECO:0007669"/>
    <property type="project" value="UniProtKB-KW"/>
</dbReference>
<feature type="domain" description="Metalloprotease TldD/E C-terminal" evidence="3">
    <location>
        <begin position="235"/>
        <end position="442"/>
    </location>
</feature>
<feature type="domain" description="Metalloprotease TldD/E N-terminal" evidence="2">
    <location>
        <begin position="30"/>
        <end position="94"/>
    </location>
</feature>
<dbReference type="InterPro" id="IPR036059">
    <property type="entry name" value="TldD/PmbA_sf"/>
</dbReference>
<dbReference type="Pfam" id="PF01523">
    <property type="entry name" value="PmbA_TldD_1st"/>
    <property type="match status" value="1"/>
</dbReference>
<dbReference type="PANTHER" id="PTHR43421:SF1">
    <property type="entry name" value="METALLOPROTEASE PMBA"/>
    <property type="match status" value="1"/>
</dbReference>
<name>A0A8J7G1S5_9NEIS</name>
<dbReference type="SUPFAM" id="SSF111283">
    <property type="entry name" value="Putative modulator of DNA gyrase, PmbA/TldD"/>
    <property type="match status" value="1"/>
</dbReference>
<dbReference type="GO" id="GO:0006508">
    <property type="term" value="P:proteolysis"/>
    <property type="evidence" value="ECO:0007669"/>
    <property type="project" value="InterPro"/>
</dbReference>
<dbReference type="InterPro" id="IPR002510">
    <property type="entry name" value="Metalloprtase-TldD/E_N"/>
</dbReference>
<accession>A0A8J7G1S5</accession>
<evidence type="ECO:0000259" key="4">
    <source>
        <dbReference type="Pfam" id="PF19290"/>
    </source>
</evidence>
<evidence type="ECO:0000259" key="2">
    <source>
        <dbReference type="Pfam" id="PF01523"/>
    </source>
</evidence>
<dbReference type="AlphaFoldDB" id="A0A8J7G1S5"/>
<comment type="caution">
    <text evidence="5">The sequence shown here is derived from an EMBL/GenBank/DDBJ whole genome shotgun (WGS) entry which is preliminary data.</text>
</comment>
<dbReference type="Proteomes" id="UP000604481">
    <property type="component" value="Unassembled WGS sequence"/>
</dbReference>
<sequence>MSEFSYTQQQLHDLAQLVLAEAHQQGASACDVEISEGCGLNVSVRMGEVETLEYNRDKGVGVSVYLGQQRGHASTSDFSAIALRDTVAAALAIARHTAADPFAGLADPALFARNFADYDLYHPETLPVEAAIAAAQACEAAARAVDPRICNSEGGSVSANAANWVYANSLGFAGGGMNTRYSLSAAVIAGDGVGMQRDYWYDVARARADLGSPEWVGRRAGERTVRRLGARRVKTGQYPVLFEAPLAGSLIGQWVSAVSGSSLYRKASFLLDSLETQVFAPCVSIIEDPFLPRGMASGAFDSEGVATRRRNVVEAGILKGYFLGSYSARKLGMQTTGNAGGAHNLIVPATHKADALLRELGTGLYVTELLGHGINLVTGDYSRGAAGFWVENGQIQYPVEEITIAGNLRDMFRQIVAIGDDVLPGSSRRVGSVLIESMTVAGA</sequence>
<dbReference type="GO" id="GO:0005829">
    <property type="term" value="C:cytosol"/>
    <property type="evidence" value="ECO:0007669"/>
    <property type="project" value="TreeGrafter"/>
</dbReference>
<organism evidence="5 6">
    <name type="scientific">Chitinilyticum piscinae</name>
    <dbReference type="NCBI Taxonomy" id="2866724"/>
    <lineage>
        <taxon>Bacteria</taxon>
        <taxon>Pseudomonadati</taxon>
        <taxon>Pseudomonadota</taxon>
        <taxon>Betaproteobacteria</taxon>
        <taxon>Neisseriales</taxon>
        <taxon>Chitinibacteraceae</taxon>
        <taxon>Chitinilyticum</taxon>
    </lineage>
</organism>
<gene>
    <name evidence="5" type="primary">pmbA</name>
    <name evidence="5" type="ORF">INR99_10615</name>
</gene>
<keyword evidence="5" id="KW-0482">Metalloprotease</keyword>
<evidence type="ECO:0000313" key="5">
    <source>
        <dbReference type="EMBL" id="MBE9609803.1"/>
    </source>
</evidence>
<dbReference type="Pfam" id="PF19290">
    <property type="entry name" value="PmbA_TldD_2nd"/>
    <property type="match status" value="1"/>
</dbReference>
<protein>
    <submittedName>
        <fullName evidence="5">Metalloprotease PmbA</fullName>
    </submittedName>
</protein>
<evidence type="ECO:0000313" key="6">
    <source>
        <dbReference type="Proteomes" id="UP000604481"/>
    </source>
</evidence>
<reference evidence="5 6" key="1">
    <citation type="submission" date="2020-10" db="EMBL/GenBank/DDBJ databases">
        <title>The genome sequence of Chitinilyticum litopenaei 4Y14.</title>
        <authorList>
            <person name="Liu Y."/>
        </authorList>
    </citation>
    <scope>NUCLEOTIDE SEQUENCE [LARGE SCALE GENOMIC DNA]</scope>
    <source>
        <strain evidence="5 6">4Y14</strain>
    </source>
</reference>
<evidence type="ECO:0000256" key="1">
    <source>
        <dbReference type="ARBA" id="ARBA00005836"/>
    </source>
</evidence>
<dbReference type="InterPro" id="IPR047657">
    <property type="entry name" value="PmbA"/>
</dbReference>
<dbReference type="EMBL" id="JADFUA010000005">
    <property type="protein sequence ID" value="MBE9609803.1"/>
    <property type="molecule type" value="Genomic_DNA"/>
</dbReference>
<keyword evidence="5" id="KW-0645">Protease</keyword>
<dbReference type="Pfam" id="PF19289">
    <property type="entry name" value="PmbA_TldD_3rd"/>
    <property type="match status" value="1"/>
</dbReference>
<dbReference type="Gene3D" id="3.30.2290.10">
    <property type="entry name" value="PmbA/TldD superfamily"/>
    <property type="match status" value="1"/>
</dbReference>
<evidence type="ECO:0000259" key="3">
    <source>
        <dbReference type="Pfam" id="PF19289"/>
    </source>
</evidence>
<proteinExistence type="inferred from homology"/>
<keyword evidence="5" id="KW-0378">Hydrolase</keyword>
<dbReference type="NCBIfam" id="NF008268">
    <property type="entry name" value="PRK11040.1"/>
    <property type="match status" value="1"/>
</dbReference>
<dbReference type="InterPro" id="IPR045570">
    <property type="entry name" value="Metalloprtase-TldD/E_cen_dom"/>
</dbReference>